<dbReference type="Pfam" id="PF18291">
    <property type="entry name" value="HU-HIG"/>
    <property type="match status" value="1"/>
</dbReference>
<reference evidence="4" key="1">
    <citation type="submission" date="2020-10" db="EMBL/GenBank/DDBJ databases">
        <authorList>
            <person name="Gilroy R."/>
        </authorList>
    </citation>
    <scope>NUCLEOTIDE SEQUENCE</scope>
    <source>
        <strain evidence="4">35461</strain>
    </source>
</reference>
<organism evidence="4 5">
    <name type="scientific">Candidatus Spyradenecus faecavium</name>
    <dbReference type="NCBI Taxonomy" id="2840947"/>
    <lineage>
        <taxon>Bacteria</taxon>
        <taxon>Pseudomonadati</taxon>
        <taxon>Lentisphaerota</taxon>
        <taxon>Lentisphaeria</taxon>
        <taxon>Lentisphaerales</taxon>
        <taxon>Lentisphaeraceae</taxon>
        <taxon>Lentisphaeraceae incertae sedis</taxon>
        <taxon>Candidatus Spyradenecus</taxon>
    </lineage>
</organism>
<keyword evidence="1" id="KW-0238">DNA-binding</keyword>
<dbReference type="Gene3D" id="4.10.520.10">
    <property type="entry name" value="IHF-like DNA-binding proteins"/>
    <property type="match status" value="1"/>
</dbReference>
<feature type="region of interest" description="Disordered" evidence="2">
    <location>
        <begin position="1"/>
        <end position="40"/>
    </location>
</feature>
<dbReference type="InterPro" id="IPR041607">
    <property type="entry name" value="HU-HIG"/>
</dbReference>
<evidence type="ECO:0000313" key="4">
    <source>
        <dbReference type="EMBL" id="HIV09599.1"/>
    </source>
</evidence>
<evidence type="ECO:0000313" key="5">
    <source>
        <dbReference type="Proteomes" id="UP000886845"/>
    </source>
</evidence>
<comment type="caution">
    <text evidence="4">The sequence shown here is derived from an EMBL/GenBank/DDBJ whole genome shotgun (WGS) entry which is preliminary data.</text>
</comment>
<dbReference type="Proteomes" id="UP000886845">
    <property type="component" value="Unassembled WGS sequence"/>
</dbReference>
<name>A0A9D1T3D6_9BACT</name>
<protein>
    <recommendedName>
        <fullName evidence="3">HU domain-containing protein</fullName>
    </recommendedName>
</protein>
<evidence type="ECO:0000256" key="2">
    <source>
        <dbReference type="SAM" id="MobiDB-lite"/>
    </source>
</evidence>
<reference evidence="4" key="2">
    <citation type="journal article" date="2021" name="PeerJ">
        <title>Extensive microbial diversity within the chicken gut microbiome revealed by metagenomics and culture.</title>
        <authorList>
            <person name="Gilroy R."/>
            <person name="Ravi A."/>
            <person name="Getino M."/>
            <person name="Pursley I."/>
            <person name="Horton D.L."/>
            <person name="Alikhan N.F."/>
            <person name="Baker D."/>
            <person name="Gharbi K."/>
            <person name="Hall N."/>
            <person name="Watson M."/>
            <person name="Adriaenssens E.M."/>
            <person name="Foster-Nyarko E."/>
            <person name="Jarju S."/>
            <person name="Secka A."/>
            <person name="Antonio M."/>
            <person name="Oren A."/>
            <person name="Chaudhuri R.R."/>
            <person name="La Ragione R."/>
            <person name="Hildebrand F."/>
            <person name="Pallen M.J."/>
        </authorList>
    </citation>
    <scope>NUCLEOTIDE SEQUENCE</scope>
    <source>
        <strain evidence="4">35461</strain>
    </source>
</reference>
<sequence>MSEQADEQDKREAPAGVQYVVHPTPPDKQGRRQRCAHPVTRKTYSQEELAAYVAARSPLLNAATVMFVQREVHEAVKEILRQGDSVAFQNLFTMQLSISGTFEEGGAPDPEKGNVLKPRVRIAPAFIKELNKGIAFVPKEGTP</sequence>
<accession>A0A9D1T3D6</accession>
<dbReference type="EMBL" id="DVOR01000185">
    <property type="protein sequence ID" value="HIV09599.1"/>
    <property type="molecule type" value="Genomic_DNA"/>
</dbReference>
<dbReference type="GO" id="GO:0003677">
    <property type="term" value="F:DNA binding"/>
    <property type="evidence" value="ECO:0007669"/>
    <property type="project" value="UniProtKB-KW"/>
</dbReference>
<evidence type="ECO:0000256" key="1">
    <source>
        <dbReference type="ARBA" id="ARBA00023125"/>
    </source>
</evidence>
<evidence type="ECO:0000259" key="3">
    <source>
        <dbReference type="Pfam" id="PF18291"/>
    </source>
</evidence>
<gene>
    <name evidence="4" type="ORF">IAC79_05765</name>
</gene>
<feature type="domain" description="HU" evidence="3">
    <location>
        <begin position="17"/>
        <end position="101"/>
    </location>
</feature>
<dbReference type="AlphaFoldDB" id="A0A9D1T3D6"/>
<dbReference type="InterPro" id="IPR010992">
    <property type="entry name" value="IHF-like_DNA-bd_dom_sf"/>
</dbReference>
<proteinExistence type="predicted"/>